<dbReference type="AlphaFoldDB" id="A0A327Z6K3"/>
<dbReference type="InterPro" id="IPR050288">
    <property type="entry name" value="Cellulose_deg_GH3"/>
</dbReference>
<dbReference type="EMBL" id="QLMJ01000020">
    <property type="protein sequence ID" value="RAK28447.1"/>
    <property type="molecule type" value="Genomic_DNA"/>
</dbReference>
<sequence>MARTGINTFGDLARRIRSGELTAAEAAHLLIAEMTDDELLWVLDGDVAPRSMAQLPGKIKAGPIVGGAIERLGIPGIRFTDGPRGVVIDGSTAFPVSMARGATWDPDLEQQVGTAMGLEARAHGANYSGAVCINLLRHPAWGRAQETYGEDPVLIGAMGAGLTHGLRPNVMACVKHFALNSMENARFRVDVTVDEHALHEVYLPHFKAVIDAGAESVMSAYNSVNGQFMDVNKVLLTDILRDEWGFDGFVTSDWVFGTHDGLESLEAGLDVEMPLRLLRARELPAALKDGRLSRDTVIRSAHRILRTTLGHAATRDLEEPSADVIAGPVHRALARTVATRAMVLLKNDTVGNAPILPLDPAIKRLAVIGKLAGQANTGDHGSSLVHPPATSSPLDGLREALPGVEIVHADGTDVTAAVAAATAADAAILVVGMDHDDEGERVENDDINLDVFGFPFTFGPFKWAMNKLAKKRSQFGRGGDRDALTLHPGDERLVAAVADANPRTAVVLIGGSAIIVEAWRTKVPAILHAWYPGMEGGRALADVLTGAAEPGGRLPVSIPTSAEHLPPFDAEARTIVYDASWGQRKLDHDGNTAAFPFGFGLGYTTFEHELVDHRVTETDGTATVRVRNTGPRTGSTVVQIYAADTSAARPVPQLIGFRRVDLAPGAESTVEVALDLTPTRQRDPRTHSWSRRPGTWGILAAAHSPSAIDDVQPLAV</sequence>
<dbReference type="Proteomes" id="UP000249341">
    <property type="component" value="Unassembled WGS sequence"/>
</dbReference>
<organism evidence="4 5">
    <name type="scientific">Actinoplanes lutulentus</name>
    <dbReference type="NCBI Taxonomy" id="1287878"/>
    <lineage>
        <taxon>Bacteria</taxon>
        <taxon>Bacillati</taxon>
        <taxon>Actinomycetota</taxon>
        <taxon>Actinomycetes</taxon>
        <taxon>Micromonosporales</taxon>
        <taxon>Micromonosporaceae</taxon>
        <taxon>Actinoplanes</taxon>
    </lineage>
</organism>
<dbReference type="Pfam" id="PF00933">
    <property type="entry name" value="Glyco_hydro_3"/>
    <property type="match status" value="1"/>
</dbReference>
<dbReference type="InterPro" id="IPR013783">
    <property type="entry name" value="Ig-like_fold"/>
</dbReference>
<reference evidence="4 5" key="1">
    <citation type="submission" date="2018-06" db="EMBL/GenBank/DDBJ databases">
        <title>Genomic Encyclopedia of Type Strains, Phase III (KMG-III): the genomes of soil and plant-associated and newly described type strains.</title>
        <authorList>
            <person name="Whitman W."/>
        </authorList>
    </citation>
    <scope>NUCLEOTIDE SEQUENCE [LARGE SCALE GENOMIC DNA]</scope>
    <source>
        <strain evidence="4 5">CGMCC 4.7090</strain>
    </source>
</reference>
<keyword evidence="5" id="KW-1185">Reference proteome</keyword>
<dbReference type="InterPro" id="IPR017853">
    <property type="entry name" value="GH"/>
</dbReference>
<evidence type="ECO:0000313" key="5">
    <source>
        <dbReference type="Proteomes" id="UP000249341"/>
    </source>
</evidence>
<proteinExistence type="inferred from homology"/>
<dbReference type="GO" id="GO:0009251">
    <property type="term" value="P:glucan catabolic process"/>
    <property type="evidence" value="ECO:0007669"/>
    <property type="project" value="TreeGrafter"/>
</dbReference>
<dbReference type="GO" id="GO:0008422">
    <property type="term" value="F:beta-glucosidase activity"/>
    <property type="evidence" value="ECO:0007669"/>
    <property type="project" value="TreeGrafter"/>
</dbReference>
<dbReference type="Gene3D" id="2.60.40.10">
    <property type="entry name" value="Immunoglobulins"/>
    <property type="match status" value="1"/>
</dbReference>
<dbReference type="InterPro" id="IPR036881">
    <property type="entry name" value="Glyco_hydro_3_C_sf"/>
</dbReference>
<comment type="similarity">
    <text evidence="1">Belongs to the glycosyl hydrolase 3 family.</text>
</comment>
<evidence type="ECO:0000256" key="2">
    <source>
        <dbReference type="ARBA" id="ARBA00022801"/>
    </source>
</evidence>
<dbReference type="Pfam" id="PF01915">
    <property type="entry name" value="Glyco_hydro_3_C"/>
    <property type="match status" value="1"/>
</dbReference>
<dbReference type="InterPro" id="IPR001764">
    <property type="entry name" value="Glyco_hydro_3_N"/>
</dbReference>
<dbReference type="SUPFAM" id="SSF51445">
    <property type="entry name" value="(Trans)glycosidases"/>
    <property type="match status" value="1"/>
</dbReference>
<evidence type="ECO:0000259" key="3">
    <source>
        <dbReference type="SMART" id="SM01217"/>
    </source>
</evidence>
<evidence type="ECO:0000313" key="4">
    <source>
        <dbReference type="EMBL" id="RAK28447.1"/>
    </source>
</evidence>
<name>A0A327Z6K3_9ACTN</name>
<keyword evidence="2" id="KW-0378">Hydrolase</keyword>
<dbReference type="PRINTS" id="PR00133">
    <property type="entry name" value="GLHYDRLASE3"/>
</dbReference>
<dbReference type="InterPro" id="IPR026891">
    <property type="entry name" value="Fn3-like"/>
</dbReference>
<accession>A0A327Z6K3</accession>
<dbReference type="SMART" id="SM01217">
    <property type="entry name" value="Fn3_like"/>
    <property type="match status" value="1"/>
</dbReference>
<dbReference type="PANTHER" id="PTHR42715:SF3">
    <property type="entry name" value="BETA-GLUCOSIDASE B-RELATED"/>
    <property type="match status" value="1"/>
</dbReference>
<feature type="domain" description="Fibronectin type III-like" evidence="3">
    <location>
        <begin position="636"/>
        <end position="704"/>
    </location>
</feature>
<dbReference type="SUPFAM" id="SSF52279">
    <property type="entry name" value="Beta-D-glucan exohydrolase, C-terminal domain"/>
    <property type="match status" value="1"/>
</dbReference>
<dbReference type="OrthoDB" id="3187421at2"/>
<dbReference type="PANTHER" id="PTHR42715">
    <property type="entry name" value="BETA-GLUCOSIDASE"/>
    <property type="match status" value="1"/>
</dbReference>
<gene>
    <name evidence="4" type="ORF">B0I29_120215</name>
</gene>
<dbReference type="InterPro" id="IPR002772">
    <property type="entry name" value="Glyco_hydro_3_C"/>
</dbReference>
<dbReference type="Pfam" id="PF14310">
    <property type="entry name" value="Fn3-like"/>
    <property type="match status" value="1"/>
</dbReference>
<dbReference type="Gene3D" id="3.20.20.300">
    <property type="entry name" value="Glycoside hydrolase, family 3, N-terminal domain"/>
    <property type="match status" value="1"/>
</dbReference>
<comment type="caution">
    <text evidence="4">The sequence shown here is derived from an EMBL/GenBank/DDBJ whole genome shotgun (WGS) entry which is preliminary data.</text>
</comment>
<dbReference type="InterPro" id="IPR036962">
    <property type="entry name" value="Glyco_hydro_3_N_sf"/>
</dbReference>
<protein>
    <submittedName>
        <fullName evidence="4">Beta-glucosidase</fullName>
    </submittedName>
</protein>
<dbReference type="RefSeq" id="WP_111653504.1">
    <property type="nucleotide sequence ID" value="NZ_JACHWI010000002.1"/>
</dbReference>
<dbReference type="Gene3D" id="3.40.50.1700">
    <property type="entry name" value="Glycoside hydrolase family 3 C-terminal domain"/>
    <property type="match status" value="1"/>
</dbReference>
<evidence type="ECO:0000256" key="1">
    <source>
        <dbReference type="ARBA" id="ARBA00005336"/>
    </source>
</evidence>